<protein>
    <recommendedName>
        <fullName evidence="4">Transmembrane protein</fullName>
    </recommendedName>
</protein>
<dbReference type="AlphaFoldDB" id="A0A8S1QNT8"/>
<dbReference type="EMBL" id="CAJJDM010000210">
    <property type="protein sequence ID" value="CAD8117488.1"/>
    <property type="molecule type" value="Genomic_DNA"/>
</dbReference>
<keyword evidence="1" id="KW-0472">Membrane</keyword>
<sequence>MSLNLSIQHNHFFINYAFFQLAKLNGLMQSRFFDPKNQFDTHIEIKEINYSQNQMLLEEITIAQSIGSITIILLVIYRFGNVQDITILSRTMVFLDYNQM</sequence>
<gene>
    <name evidence="2" type="ORF">PPRIM_AZ9-3.1.T2010003</name>
</gene>
<accession>A0A8S1QNT8</accession>
<name>A0A8S1QNT8_PARPR</name>
<keyword evidence="1" id="KW-1133">Transmembrane helix</keyword>
<feature type="transmembrane region" description="Helical" evidence="1">
    <location>
        <begin position="60"/>
        <end position="80"/>
    </location>
</feature>
<proteinExistence type="predicted"/>
<keyword evidence="3" id="KW-1185">Reference proteome</keyword>
<dbReference type="Proteomes" id="UP000688137">
    <property type="component" value="Unassembled WGS sequence"/>
</dbReference>
<reference evidence="2" key="1">
    <citation type="submission" date="2021-01" db="EMBL/GenBank/DDBJ databases">
        <authorList>
            <consortium name="Genoscope - CEA"/>
            <person name="William W."/>
        </authorList>
    </citation>
    <scope>NUCLEOTIDE SEQUENCE</scope>
</reference>
<evidence type="ECO:0000313" key="3">
    <source>
        <dbReference type="Proteomes" id="UP000688137"/>
    </source>
</evidence>
<evidence type="ECO:0008006" key="4">
    <source>
        <dbReference type="Google" id="ProtNLM"/>
    </source>
</evidence>
<evidence type="ECO:0000313" key="2">
    <source>
        <dbReference type="EMBL" id="CAD8117488.1"/>
    </source>
</evidence>
<evidence type="ECO:0000256" key="1">
    <source>
        <dbReference type="SAM" id="Phobius"/>
    </source>
</evidence>
<keyword evidence="1" id="KW-0812">Transmembrane</keyword>
<organism evidence="2 3">
    <name type="scientific">Paramecium primaurelia</name>
    <dbReference type="NCBI Taxonomy" id="5886"/>
    <lineage>
        <taxon>Eukaryota</taxon>
        <taxon>Sar</taxon>
        <taxon>Alveolata</taxon>
        <taxon>Ciliophora</taxon>
        <taxon>Intramacronucleata</taxon>
        <taxon>Oligohymenophorea</taxon>
        <taxon>Peniculida</taxon>
        <taxon>Parameciidae</taxon>
        <taxon>Paramecium</taxon>
    </lineage>
</organism>
<comment type="caution">
    <text evidence="2">The sequence shown here is derived from an EMBL/GenBank/DDBJ whole genome shotgun (WGS) entry which is preliminary data.</text>
</comment>